<dbReference type="AlphaFoldDB" id="A0A174DRZ5"/>
<dbReference type="InterPro" id="IPR018062">
    <property type="entry name" value="HTH_AraC-typ_CS"/>
</dbReference>
<evidence type="ECO:0000313" key="13">
    <source>
        <dbReference type="EMBL" id="CUO26865.1"/>
    </source>
</evidence>
<keyword evidence="4 10" id="KW-0597">Phosphoprotein</keyword>
<dbReference type="PROSITE" id="PS00041">
    <property type="entry name" value="HTH_ARAC_FAMILY_1"/>
    <property type="match status" value="1"/>
</dbReference>
<dbReference type="GO" id="GO:0003700">
    <property type="term" value="F:DNA-binding transcription factor activity"/>
    <property type="evidence" value="ECO:0007669"/>
    <property type="project" value="InterPro"/>
</dbReference>
<feature type="domain" description="HTH araC/xylS-type" evidence="11">
    <location>
        <begin position="427"/>
        <end position="525"/>
    </location>
</feature>
<evidence type="ECO:0000256" key="4">
    <source>
        <dbReference type="ARBA" id="ARBA00022553"/>
    </source>
</evidence>
<dbReference type="InterPro" id="IPR018060">
    <property type="entry name" value="HTH_AraC"/>
</dbReference>
<keyword evidence="8" id="KW-0804">Transcription</keyword>
<dbReference type="EMBL" id="CYZU01000013">
    <property type="protein sequence ID" value="CUO26865.1"/>
    <property type="molecule type" value="Genomic_DNA"/>
</dbReference>
<keyword evidence="6" id="KW-0805">Transcription regulation</keyword>
<sequence>MYSVIIVDDEALSRYALHVMLSKNMPDLNVAAECEDGASAVQAALRYKPDIVIIDIKMPGMNGLTASKTILENLPGTTILILTAYDSFEYAREALIIGVKGYLLKPLIEKEVTETLQKITDSLSQNRAIKNKDVEEKEIVSLAIPVIKRNLVASYINGTAAPALLAEYSPLLPGLTDSGFFMLFPLTQSPDSTLPFSPQPPADTYKQIIESISQMISFHKNVLIGEVSFHVLPLFFHISPSDPSWHETACMLARKIITLLNQRFKLKSGAAFGGVYHTCQLFKSSYQEALEVLPALLPGTVIEYTPVFNSAHAVYPYSLEELFIDSLRSRNTERAHEYAQQLLNEIFTARNSLQISKEYSIQFLSALKSLLHQLGFRQTSFDLYPFLCQIQSSVSEHQLKEHVNYALNSFLEFLQNESQEKNYALMKKINYYMEREPIQMVSLEGLSSYLNLTPQYVSKVFKEEYHLNFTDYITQKKISLAKPLLEKGTLSVQDVSIQVGYSDQNYFCRIFKKITGLTPKEYQKYAKTL</sequence>
<dbReference type="SUPFAM" id="SSF52172">
    <property type="entry name" value="CheY-like"/>
    <property type="match status" value="1"/>
</dbReference>
<dbReference type="RefSeq" id="WP_055152594.1">
    <property type="nucleotide sequence ID" value="NZ_CYZU01000013.1"/>
</dbReference>
<reference evidence="13 14" key="1">
    <citation type="submission" date="2015-09" db="EMBL/GenBank/DDBJ databases">
        <authorList>
            <consortium name="Pathogen Informatics"/>
        </authorList>
    </citation>
    <scope>NUCLEOTIDE SEQUENCE [LARGE SCALE GENOMIC DNA]</scope>
    <source>
        <strain evidence="13 14">2789STDY5834876</strain>
    </source>
</reference>
<dbReference type="SMART" id="SM00448">
    <property type="entry name" value="REC"/>
    <property type="match status" value="1"/>
</dbReference>
<dbReference type="GO" id="GO:0005737">
    <property type="term" value="C:cytoplasm"/>
    <property type="evidence" value="ECO:0007669"/>
    <property type="project" value="UniProtKB-SubCell"/>
</dbReference>
<evidence type="ECO:0000256" key="5">
    <source>
        <dbReference type="ARBA" id="ARBA00023012"/>
    </source>
</evidence>
<accession>A0A174DRZ5</accession>
<keyword evidence="7" id="KW-0238">DNA-binding</keyword>
<dbReference type="CDD" id="cd17536">
    <property type="entry name" value="REC_YesN-like"/>
    <property type="match status" value="1"/>
</dbReference>
<dbReference type="InterPro" id="IPR001789">
    <property type="entry name" value="Sig_transdc_resp-reg_receiver"/>
</dbReference>
<dbReference type="InterPro" id="IPR020449">
    <property type="entry name" value="Tscrpt_reg_AraC-type_HTH"/>
</dbReference>
<dbReference type="STRING" id="39482.ERS852491_01718"/>
<proteinExistence type="predicted"/>
<dbReference type="GO" id="GO:0043565">
    <property type="term" value="F:sequence-specific DNA binding"/>
    <property type="evidence" value="ECO:0007669"/>
    <property type="project" value="InterPro"/>
</dbReference>
<feature type="domain" description="Response regulatory" evidence="12">
    <location>
        <begin position="3"/>
        <end position="120"/>
    </location>
</feature>
<dbReference type="Gene3D" id="1.10.10.60">
    <property type="entry name" value="Homeodomain-like"/>
    <property type="match status" value="2"/>
</dbReference>
<dbReference type="SMART" id="SM00342">
    <property type="entry name" value="HTH_ARAC"/>
    <property type="match status" value="1"/>
</dbReference>
<dbReference type="PROSITE" id="PS01124">
    <property type="entry name" value="HTH_ARAC_FAMILY_2"/>
    <property type="match status" value="1"/>
</dbReference>
<evidence type="ECO:0000256" key="7">
    <source>
        <dbReference type="ARBA" id="ARBA00023125"/>
    </source>
</evidence>
<evidence type="ECO:0000259" key="12">
    <source>
        <dbReference type="PROSITE" id="PS50110"/>
    </source>
</evidence>
<keyword evidence="5" id="KW-0902">Two-component regulatory system</keyword>
<evidence type="ECO:0000256" key="10">
    <source>
        <dbReference type="PROSITE-ProRule" id="PRU00169"/>
    </source>
</evidence>
<evidence type="ECO:0000259" key="11">
    <source>
        <dbReference type="PROSITE" id="PS01124"/>
    </source>
</evidence>
<keyword evidence="3" id="KW-0963">Cytoplasm</keyword>
<evidence type="ECO:0000256" key="2">
    <source>
        <dbReference type="ARBA" id="ARBA00018672"/>
    </source>
</evidence>
<dbReference type="PANTHER" id="PTHR42713:SF3">
    <property type="entry name" value="TRANSCRIPTIONAL REGULATORY PROTEIN HPTR"/>
    <property type="match status" value="1"/>
</dbReference>
<dbReference type="Pfam" id="PF12833">
    <property type="entry name" value="HTH_18"/>
    <property type="match status" value="1"/>
</dbReference>
<dbReference type="SUPFAM" id="SSF46689">
    <property type="entry name" value="Homeodomain-like"/>
    <property type="match status" value="1"/>
</dbReference>
<evidence type="ECO:0000256" key="3">
    <source>
        <dbReference type="ARBA" id="ARBA00022490"/>
    </source>
</evidence>
<dbReference type="Pfam" id="PF00072">
    <property type="entry name" value="Response_reg"/>
    <property type="match status" value="1"/>
</dbReference>
<feature type="modified residue" description="4-aspartylphosphate" evidence="10">
    <location>
        <position position="55"/>
    </location>
</feature>
<evidence type="ECO:0000256" key="8">
    <source>
        <dbReference type="ARBA" id="ARBA00023163"/>
    </source>
</evidence>
<evidence type="ECO:0000256" key="9">
    <source>
        <dbReference type="ARBA" id="ARBA00024867"/>
    </source>
</evidence>
<comment type="subcellular location">
    <subcellularLocation>
        <location evidence="1">Cytoplasm</location>
    </subcellularLocation>
</comment>
<dbReference type="PRINTS" id="PR00032">
    <property type="entry name" value="HTHARAC"/>
</dbReference>
<evidence type="ECO:0000256" key="1">
    <source>
        <dbReference type="ARBA" id="ARBA00004496"/>
    </source>
</evidence>
<dbReference type="OrthoDB" id="9794370at2"/>
<dbReference type="InterPro" id="IPR011006">
    <property type="entry name" value="CheY-like_superfamily"/>
</dbReference>
<dbReference type="Gene3D" id="3.40.50.2300">
    <property type="match status" value="1"/>
</dbReference>
<organism evidence="13 14">
    <name type="scientific">Faecalicatena contorta</name>
    <dbReference type="NCBI Taxonomy" id="39482"/>
    <lineage>
        <taxon>Bacteria</taxon>
        <taxon>Bacillati</taxon>
        <taxon>Bacillota</taxon>
        <taxon>Clostridia</taxon>
        <taxon>Lachnospirales</taxon>
        <taxon>Lachnospiraceae</taxon>
        <taxon>Faecalicatena</taxon>
    </lineage>
</organism>
<dbReference type="PROSITE" id="PS50110">
    <property type="entry name" value="RESPONSE_REGULATORY"/>
    <property type="match status" value="1"/>
</dbReference>
<gene>
    <name evidence="13" type="primary">nreC_2</name>
    <name evidence="13" type="ORF">ERS852491_01718</name>
</gene>
<dbReference type="GO" id="GO:0000160">
    <property type="term" value="P:phosphorelay signal transduction system"/>
    <property type="evidence" value="ECO:0007669"/>
    <property type="project" value="UniProtKB-KW"/>
</dbReference>
<evidence type="ECO:0000256" key="6">
    <source>
        <dbReference type="ARBA" id="ARBA00023015"/>
    </source>
</evidence>
<dbReference type="InterPro" id="IPR009057">
    <property type="entry name" value="Homeodomain-like_sf"/>
</dbReference>
<dbReference type="InterPro" id="IPR051552">
    <property type="entry name" value="HptR"/>
</dbReference>
<dbReference type="PANTHER" id="PTHR42713">
    <property type="entry name" value="HISTIDINE KINASE-RELATED"/>
    <property type="match status" value="1"/>
</dbReference>
<comment type="function">
    <text evidence="9">May play the central regulatory role in sporulation. It may be an element of the effector pathway responsible for the activation of sporulation genes in response to nutritional stress. Spo0A may act in concert with spo0H (a sigma factor) to control the expression of some genes that are critical to the sporulation process.</text>
</comment>
<name>A0A174DRZ5_9FIRM</name>
<dbReference type="Proteomes" id="UP000095544">
    <property type="component" value="Unassembled WGS sequence"/>
</dbReference>
<evidence type="ECO:0000313" key="14">
    <source>
        <dbReference type="Proteomes" id="UP000095544"/>
    </source>
</evidence>
<protein>
    <recommendedName>
        <fullName evidence="2">Stage 0 sporulation protein A homolog</fullName>
    </recommendedName>
</protein>